<keyword evidence="15" id="KW-1185">Reference proteome</keyword>
<name>A0A1H5RIR1_9PSEU</name>
<evidence type="ECO:0000256" key="9">
    <source>
        <dbReference type="ARBA" id="ARBA00029596"/>
    </source>
</evidence>
<keyword evidence="13" id="KW-0460">Magnesium</keyword>
<evidence type="ECO:0000256" key="3">
    <source>
        <dbReference type="ARBA" id="ARBA00008621"/>
    </source>
</evidence>
<evidence type="ECO:0000256" key="1">
    <source>
        <dbReference type="ARBA" id="ARBA00001342"/>
    </source>
</evidence>
<dbReference type="SUPFAM" id="SSF89562">
    <property type="entry name" value="RraA-like"/>
    <property type="match status" value="1"/>
</dbReference>
<proteinExistence type="inferred from homology"/>
<dbReference type="Proteomes" id="UP000198878">
    <property type="component" value="Unassembled WGS sequence"/>
</dbReference>
<evidence type="ECO:0000256" key="2">
    <source>
        <dbReference type="ARBA" id="ARBA00001968"/>
    </source>
</evidence>
<evidence type="ECO:0000256" key="4">
    <source>
        <dbReference type="ARBA" id="ARBA00011233"/>
    </source>
</evidence>
<comment type="cofactor">
    <cofactor evidence="2">
        <name>a divalent metal cation</name>
        <dbReference type="ChEBI" id="CHEBI:60240"/>
    </cofactor>
</comment>
<gene>
    <name evidence="14" type="ORF">SAMN05421837_11979</name>
</gene>
<dbReference type="OrthoDB" id="9805307at2"/>
<comment type="catalytic activity">
    <reaction evidence="12">
        <text>oxaloacetate + H(+) = pyruvate + CO2</text>
        <dbReference type="Rhea" id="RHEA:15641"/>
        <dbReference type="ChEBI" id="CHEBI:15361"/>
        <dbReference type="ChEBI" id="CHEBI:15378"/>
        <dbReference type="ChEBI" id="CHEBI:16452"/>
        <dbReference type="ChEBI" id="CHEBI:16526"/>
        <dbReference type="EC" id="4.1.1.112"/>
    </reaction>
</comment>
<evidence type="ECO:0000256" key="13">
    <source>
        <dbReference type="PIRSR" id="PIRSR605493-1"/>
    </source>
</evidence>
<keyword evidence="13" id="KW-0479">Metal-binding</keyword>
<feature type="binding site" evidence="13">
    <location>
        <position position="132"/>
    </location>
    <ligand>
        <name>Mg(2+)</name>
        <dbReference type="ChEBI" id="CHEBI:18420"/>
    </ligand>
</feature>
<comment type="function">
    <text evidence="8">Catalyzes the aldol cleavage of 4-hydroxy-4-methyl-2-oxoglutarate (HMG) into 2 molecules of pyruvate. Also contains a secondary oxaloacetate (OAA) decarboxylase activity due to the common pyruvate enolate transition state formed following C-C bond cleavage in the retro-aldol and decarboxylation reactions.</text>
</comment>
<organism evidence="14 15">
    <name type="scientific">Amycolatopsis pretoriensis</name>
    <dbReference type="NCBI Taxonomy" id="218821"/>
    <lineage>
        <taxon>Bacteria</taxon>
        <taxon>Bacillati</taxon>
        <taxon>Actinomycetota</taxon>
        <taxon>Actinomycetes</taxon>
        <taxon>Pseudonocardiales</taxon>
        <taxon>Pseudonocardiaceae</taxon>
        <taxon>Amycolatopsis</taxon>
    </lineage>
</organism>
<evidence type="ECO:0000256" key="10">
    <source>
        <dbReference type="ARBA" id="ARBA00030169"/>
    </source>
</evidence>
<feature type="binding site" evidence="13">
    <location>
        <position position="131"/>
    </location>
    <ligand>
        <name>substrate</name>
    </ligand>
</feature>
<dbReference type="RefSeq" id="WP_086671300.1">
    <property type="nucleotide sequence ID" value="NZ_FNUJ01000019.1"/>
</dbReference>
<comment type="catalytic activity">
    <reaction evidence="1">
        <text>4-hydroxy-4-methyl-2-oxoglutarate = 2 pyruvate</text>
        <dbReference type="Rhea" id="RHEA:22748"/>
        <dbReference type="ChEBI" id="CHEBI:15361"/>
        <dbReference type="ChEBI" id="CHEBI:58276"/>
        <dbReference type="EC" id="4.1.3.17"/>
    </reaction>
</comment>
<comment type="similarity">
    <text evidence="3">Belongs to the class II aldolase/RraA-like family.</text>
</comment>
<dbReference type="InterPro" id="IPR036704">
    <property type="entry name" value="RraA/RraA-like_sf"/>
</dbReference>
<dbReference type="NCBIfam" id="NF006093">
    <property type="entry name" value="PRK08245.1"/>
    <property type="match status" value="1"/>
</dbReference>
<sequence length="246" mass="26580">MVETHDIVRPPAELSAALAAIGSATASGELSRMGIRSAFIRGPVTVTPGVRVAGPALTLQFLPKREDLYPVDEYEEPEKQLHRHVMYHAQPGDMIVVDARGDMESGVFGEMMLTYFKGRGGAGVVVDGCLRDTGEAKKLGLGMWIRGATPNFHVQTGIVPVAVNVPVACGGTLVEPGDIVVADDDGAVVVPVKLAPALVAHAQEHAEWEEFSRLRLAEGGDLRRYYPLSDEARPEYERWRAEQGRG</sequence>
<dbReference type="PANTHER" id="PTHR33254:SF4">
    <property type="entry name" value="4-HYDROXY-4-METHYL-2-OXOGLUTARATE ALDOLASE 3-RELATED"/>
    <property type="match status" value="1"/>
</dbReference>
<evidence type="ECO:0000256" key="5">
    <source>
        <dbReference type="ARBA" id="ARBA00012213"/>
    </source>
</evidence>
<evidence type="ECO:0000313" key="14">
    <source>
        <dbReference type="EMBL" id="SEF38245.1"/>
    </source>
</evidence>
<evidence type="ECO:0000313" key="15">
    <source>
        <dbReference type="Proteomes" id="UP000198878"/>
    </source>
</evidence>
<dbReference type="CDD" id="cd16841">
    <property type="entry name" value="RraA_family"/>
    <property type="match status" value="1"/>
</dbReference>
<evidence type="ECO:0000256" key="6">
    <source>
        <dbReference type="ARBA" id="ARBA00012947"/>
    </source>
</evidence>
<dbReference type="InterPro" id="IPR005493">
    <property type="entry name" value="RraA/RraA-like"/>
</dbReference>
<evidence type="ECO:0000256" key="12">
    <source>
        <dbReference type="ARBA" id="ARBA00047973"/>
    </source>
</evidence>
<dbReference type="Pfam" id="PF03737">
    <property type="entry name" value="RraA-like"/>
    <property type="match status" value="1"/>
</dbReference>
<dbReference type="GO" id="GO:0008948">
    <property type="term" value="F:oxaloacetate decarboxylase activity"/>
    <property type="evidence" value="ECO:0007669"/>
    <property type="project" value="UniProtKB-EC"/>
</dbReference>
<comment type="subunit">
    <text evidence="4">Homotrimer.</text>
</comment>
<comment type="cofactor">
    <cofactor evidence="13">
        <name>Mg(2+)</name>
        <dbReference type="ChEBI" id="CHEBI:18420"/>
    </cofactor>
</comment>
<dbReference type="GO" id="GO:0046872">
    <property type="term" value="F:metal ion binding"/>
    <property type="evidence" value="ECO:0007669"/>
    <property type="project" value="UniProtKB-KW"/>
</dbReference>
<dbReference type="EMBL" id="FNUJ01000019">
    <property type="protein sequence ID" value="SEF38245.1"/>
    <property type="molecule type" value="Genomic_DNA"/>
</dbReference>
<evidence type="ECO:0000256" key="8">
    <source>
        <dbReference type="ARBA" id="ARBA00025046"/>
    </source>
</evidence>
<dbReference type="AlphaFoldDB" id="A0A1H5RIR1"/>
<dbReference type="GO" id="GO:0047443">
    <property type="term" value="F:4-hydroxy-4-methyl-2-oxoglutarate aldolase activity"/>
    <property type="evidence" value="ECO:0007669"/>
    <property type="project" value="UniProtKB-EC"/>
</dbReference>
<protein>
    <recommendedName>
        <fullName evidence="7">Putative 4-hydroxy-4-methyl-2-oxoglutarate aldolase</fullName>
        <ecNumber evidence="6">4.1.1.112</ecNumber>
        <ecNumber evidence="5">4.1.3.17</ecNumber>
    </recommendedName>
    <alternativeName>
        <fullName evidence="11">Oxaloacetate decarboxylase</fullName>
    </alternativeName>
    <alternativeName>
        <fullName evidence="9">Regulator of ribonuclease activity homolog</fullName>
    </alternativeName>
    <alternativeName>
        <fullName evidence="10">RraA-like protein</fullName>
    </alternativeName>
</protein>
<evidence type="ECO:0000256" key="11">
    <source>
        <dbReference type="ARBA" id="ARBA00032305"/>
    </source>
</evidence>
<dbReference type="Gene3D" id="3.50.30.40">
    <property type="entry name" value="Ribonuclease E inhibitor RraA/RraA-like"/>
    <property type="match status" value="1"/>
</dbReference>
<accession>A0A1H5RIR1</accession>
<dbReference type="PANTHER" id="PTHR33254">
    <property type="entry name" value="4-HYDROXY-4-METHYL-2-OXOGLUTARATE ALDOLASE 3-RELATED"/>
    <property type="match status" value="1"/>
</dbReference>
<feature type="binding site" evidence="13">
    <location>
        <begin position="109"/>
        <end position="112"/>
    </location>
    <ligand>
        <name>substrate</name>
    </ligand>
</feature>
<dbReference type="EC" id="4.1.1.112" evidence="6"/>
<dbReference type="STRING" id="218821.SAMN05421837_11979"/>
<evidence type="ECO:0000256" key="7">
    <source>
        <dbReference type="ARBA" id="ARBA00016549"/>
    </source>
</evidence>
<reference evidence="15" key="1">
    <citation type="submission" date="2016-10" db="EMBL/GenBank/DDBJ databases">
        <authorList>
            <person name="Varghese N."/>
            <person name="Submissions S."/>
        </authorList>
    </citation>
    <scope>NUCLEOTIDE SEQUENCE [LARGE SCALE GENOMIC DNA]</scope>
    <source>
        <strain evidence="15">DSM 44654</strain>
    </source>
</reference>
<dbReference type="EC" id="4.1.3.17" evidence="5"/>